<protein>
    <submittedName>
        <fullName evidence="9">Fe-S oxidoreductase</fullName>
    </submittedName>
</protein>
<keyword evidence="6" id="KW-0411">Iron-sulfur</keyword>
<dbReference type="SUPFAM" id="SSF102114">
    <property type="entry name" value="Radical SAM enzymes"/>
    <property type="match status" value="1"/>
</dbReference>
<dbReference type="Gene3D" id="3.20.20.70">
    <property type="entry name" value="Aldolase class I"/>
    <property type="match status" value="1"/>
</dbReference>
<sequence>MKQLTIYLGSRCNLNCAYCHRIADDNEPKISENLLDFVRGREDILIKFMGGEPTLYMEEIKKVTEAAPKAQYAIGTNGVHLENYLDFFRQYGFLICISYDGRESSLRGFDPFTKLLDYPKIAVSATIYHGNTDLKRIIKNFAEKERIIGRSLSFFPHIAHHTSQENAAYALTQEDADNYVSQYQEFIGAYMKERFQYGVRNARYEGMFQALLRRFKHPFSFGETYCVNSNVKKCDAFGNLYTCLYIRDGRLAHENWQDTQQQLLLRKFPKCRECEVYGMCGGACIKSLSHDIECSVYRRLYAWFKKEYPKWRDAHGDKAYIRIS</sequence>
<dbReference type="CDD" id="cd01335">
    <property type="entry name" value="Radical_SAM"/>
    <property type="match status" value="1"/>
</dbReference>
<dbReference type="GO" id="GO:0016491">
    <property type="term" value="F:oxidoreductase activity"/>
    <property type="evidence" value="ECO:0007669"/>
    <property type="project" value="InterPro"/>
</dbReference>
<dbReference type="InterPro" id="IPR013785">
    <property type="entry name" value="Aldolase_TIM"/>
</dbReference>
<comment type="cofactor">
    <cofactor evidence="1">
        <name>[4Fe-4S] cluster</name>
        <dbReference type="ChEBI" id="CHEBI:49883"/>
    </cofactor>
</comment>
<keyword evidence="3" id="KW-0949">S-adenosyl-L-methionine</keyword>
<dbReference type="Pfam" id="PF04055">
    <property type="entry name" value="Radical_SAM"/>
    <property type="match status" value="1"/>
</dbReference>
<evidence type="ECO:0000256" key="1">
    <source>
        <dbReference type="ARBA" id="ARBA00001966"/>
    </source>
</evidence>
<accession>A0A8S5TUY2</accession>
<evidence type="ECO:0000313" key="9">
    <source>
        <dbReference type="EMBL" id="DAF86012.1"/>
    </source>
</evidence>
<dbReference type="SFLD" id="SFLDG01067">
    <property type="entry name" value="SPASM/twitch_domain_containing"/>
    <property type="match status" value="1"/>
</dbReference>
<evidence type="ECO:0000256" key="7">
    <source>
        <dbReference type="ARBA" id="ARBA00023601"/>
    </source>
</evidence>
<dbReference type="InterPro" id="IPR000385">
    <property type="entry name" value="MoaA_NifB_PqqE_Fe-S-bd_CS"/>
</dbReference>
<dbReference type="InterPro" id="IPR058240">
    <property type="entry name" value="rSAM_sf"/>
</dbReference>
<keyword evidence="5" id="KW-0408">Iron</keyword>
<evidence type="ECO:0000256" key="5">
    <source>
        <dbReference type="ARBA" id="ARBA00023004"/>
    </source>
</evidence>
<dbReference type="SFLD" id="SFLDS00029">
    <property type="entry name" value="Radical_SAM"/>
    <property type="match status" value="1"/>
</dbReference>
<proteinExistence type="inferred from homology"/>
<evidence type="ECO:0000256" key="6">
    <source>
        <dbReference type="ARBA" id="ARBA00023014"/>
    </source>
</evidence>
<dbReference type="PANTHER" id="PTHR43273:SF3">
    <property type="entry name" value="ANAEROBIC SULFATASE-MATURATING ENZYME HOMOLOG ASLB-RELATED"/>
    <property type="match status" value="1"/>
</dbReference>
<dbReference type="EMBL" id="BK015935">
    <property type="protein sequence ID" value="DAF86012.1"/>
    <property type="molecule type" value="Genomic_DNA"/>
</dbReference>
<keyword evidence="2" id="KW-0004">4Fe-4S</keyword>
<evidence type="ECO:0000256" key="4">
    <source>
        <dbReference type="ARBA" id="ARBA00022723"/>
    </source>
</evidence>
<organism evidence="9">
    <name type="scientific">Siphoviridae sp. ctr0c13</name>
    <dbReference type="NCBI Taxonomy" id="2825683"/>
    <lineage>
        <taxon>Viruses</taxon>
        <taxon>Duplodnaviria</taxon>
        <taxon>Heunggongvirae</taxon>
        <taxon>Uroviricota</taxon>
        <taxon>Caudoviricetes</taxon>
    </lineage>
</organism>
<dbReference type="InterPro" id="IPR007197">
    <property type="entry name" value="rSAM"/>
</dbReference>
<evidence type="ECO:0000256" key="2">
    <source>
        <dbReference type="ARBA" id="ARBA00022485"/>
    </source>
</evidence>
<feature type="domain" description="Radical SAM core" evidence="8">
    <location>
        <begin position="7"/>
        <end position="97"/>
    </location>
</feature>
<dbReference type="InterPro" id="IPR023867">
    <property type="entry name" value="Sulphatase_maturase_rSAM"/>
</dbReference>
<reference evidence="9" key="1">
    <citation type="journal article" date="2021" name="Proc. Natl. Acad. Sci. U.S.A.">
        <title>A Catalog of Tens of Thousands of Viruses from Human Metagenomes Reveals Hidden Associations with Chronic Diseases.</title>
        <authorList>
            <person name="Tisza M.J."/>
            <person name="Buck C.B."/>
        </authorList>
    </citation>
    <scope>NUCLEOTIDE SEQUENCE</scope>
    <source>
        <strain evidence="9">Ctr0c13</strain>
    </source>
</reference>
<name>A0A8S5TUY2_9CAUD</name>
<evidence type="ECO:0000256" key="3">
    <source>
        <dbReference type="ARBA" id="ARBA00022691"/>
    </source>
</evidence>
<comment type="similarity">
    <text evidence="7">Belongs to the radical SAM superfamily. Anaerobic sulfatase-maturating enzyme family.</text>
</comment>
<dbReference type="GO" id="GO:0051539">
    <property type="term" value="F:4 iron, 4 sulfur cluster binding"/>
    <property type="evidence" value="ECO:0007669"/>
    <property type="project" value="UniProtKB-KW"/>
</dbReference>
<keyword evidence="4" id="KW-0479">Metal-binding</keyword>
<dbReference type="PROSITE" id="PS01305">
    <property type="entry name" value="MOAA_NIFB_PQQE"/>
    <property type="match status" value="1"/>
</dbReference>
<dbReference type="GO" id="GO:0046872">
    <property type="term" value="F:metal ion binding"/>
    <property type="evidence" value="ECO:0007669"/>
    <property type="project" value="UniProtKB-KW"/>
</dbReference>
<dbReference type="PANTHER" id="PTHR43273">
    <property type="entry name" value="ANAEROBIC SULFATASE-MATURATING ENZYME HOMOLOG ASLB-RELATED"/>
    <property type="match status" value="1"/>
</dbReference>
<evidence type="ECO:0000259" key="8">
    <source>
        <dbReference type="Pfam" id="PF04055"/>
    </source>
</evidence>